<keyword evidence="1" id="KW-1185">Reference proteome</keyword>
<dbReference type="RefSeq" id="XP_075086360.1">
    <property type="nucleotide sequence ID" value="XM_075230259.1"/>
</dbReference>
<gene>
    <name evidence="2" type="primary">LOC107780516</name>
</gene>
<evidence type="ECO:0000313" key="1">
    <source>
        <dbReference type="Proteomes" id="UP000790787"/>
    </source>
</evidence>
<reference evidence="1" key="1">
    <citation type="journal article" date="2014" name="Nat. Commun.">
        <title>The tobacco genome sequence and its comparison with those of tomato and potato.</title>
        <authorList>
            <person name="Sierro N."/>
            <person name="Battey J.N."/>
            <person name="Ouadi S."/>
            <person name="Bakaher N."/>
            <person name="Bovet L."/>
            <person name="Willig A."/>
            <person name="Goepfert S."/>
            <person name="Peitsch M.C."/>
            <person name="Ivanov N.V."/>
        </authorList>
    </citation>
    <scope>NUCLEOTIDE SEQUENCE [LARGE SCALE GENOMIC DNA]</scope>
</reference>
<accession>A0AC58SN17</accession>
<organism evidence="1 2">
    <name type="scientific">Nicotiana tabacum</name>
    <name type="common">Common tobacco</name>
    <dbReference type="NCBI Taxonomy" id="4097"/>
    <lineage>
        <taxon>Eukaryota</taxon>
        <taxon>Viridiplantae</taxon>
        <taxon>Streptophyta</taxon>
        <taxon>Embryophyta</taxon>
        <taxon>Tracheophyta</taxon>
        <taxon>Spermatophyta</taxon>
        <taxon>Magnoliopsida</taxon>
        <taxon>eudicotyledons</taxon>
        <taxon>Gunneridae</taxon>
        <taxon>Pentapetalae</taxon>
        <taxon>asterids</taxon>
        <taxon>lamiids</taxon>
        <taxon>Solanales</taxon>
        <taxon>Solanaceae</taxon>
        <taxon>Nicotianoideae</taxon>
        <taxon>Nicotianeae</taxon>
        <taxon>Nicotiana</taxon>
    </lineage>
</organism>
<protein>
    <submittedName>
        <fullName evidence="2">Uncharacterized protein LOC107780516</fullName>
    </submittedName>
</protein>
<evidence type="ECO:0000313" key="2">
    <source>
        <dbReference type="RefSeq" id="XP_075086360.1"/>
    </source>
</evidence>
<proteinExistence type="predicted"/>
<dbReference type="Proteomes" id="UP000790787">
    <property type="component" value="Chromosome 14"/>
</dbReference>
<sequence>MYVCISSNELNELWSEGVDTFDASIGESFKMHGAVIWTINDFPAYGNLSGWSTKGYMACPTCNKDAPSHKLRSKICYTDHRRYLEPKHTWRRSKKFDGKIEKRLKPKQLSGDDVLQQLNFLSTYRPGKHPNNKKRKRLLEELNWVRKSILFELPYWKSLKLRHNLDIMHIEKNICENILGTILNIEGKTKDTYKARQDLKDMNIRKELWLQDNGSSYTMPAACYNMSKSEKKEFCKFLKSVKFPDGYASNISCRVSADDDKITGLKSHDYHVLLQRLLPIAIRGFVNKDVSSALIELGDFFQRICCKTLRKDDLEQLEKNIILILCKLEMIFPPAFFDVMVHLAVHLPREAMYGGPVQYRWMYKIERFLCKLKRYVRNKARPEGSIAEGYLIDECLTFCSMYLTGIETRFNREDRNDHDGSSNKDELVLDIFSKCARPFGDGHYDTIPKKDFDMARWYVLNNCEEVEPFLREHKEELMKQVVANIEEKHREQFPLWFKRKIMQLYNKEKSVSINKLYPLAIGPDVRGRTYTGCTVNGVRYHIQRRDELRKSQNCGLVVEGYHENELLKQGKYFILMIRSWEKIGELS</sequence>
<reference evidence="2" key="2">
    <citation type="submission" date="2025-08" db="UniProtKB">
        <authorList>
            <consortium name="RefSeq"/>
        </authorList>
    </citation>
    <scope>IDENTIFICATION</scope>
    <source>
        <tissue evidence="2">Leaf</tissue>
    </source>
</reference>
<name>A0AC58SN17_TOBAC</name>